<reference evidence="1 2" key="1">
    <citation type="submission" date="2002-05" db="EMBL/GenBank/DDBJ databases">
        <title>The entire sequence of plasmid maintained by Corynebacterium efficiens YS-314.</title>
        <authorList>
            <person name="Kawarabayasi Y."/>
            <person name="Yamazaki J."/>
            <person name="Hino Y."/>
            <person name="Kikuchi H."/>
        </authorList>
    </citation>
    <scope>NUCLEOTIDE SEQUENCE [LARGE SCALE GENOMIC DNA]</scope>
    <source>
        <strain evidence="2">DSM 44549 / YS-314 / AJ 12310 / JCM 11189 / NBRC 100395</strain>
        <plasmid evidence="2">Plasmid pCE3</plasmid>
    </source>
</reference>
<dbReference type="eggNOG" id="COG2197">
    <property type="taxonomic scope" value="Bacteria"/>
</dbReference>
<dbReference type="InterPro" id="IPR036388">
    <property type="entry name" value="WH-like_DNA-bd_sf"/>
</dbReference>
<dbReference type="KEGG" id="cef:CE3P011"/>
<name>Q8FLH1_COREF</name>
<geneLocation type="plasmid" evidence="1 2">
    <name>pCE3</name>
</geneLocation>
<protein>
    <submittedName>
        <fullName evidence="1">Uncharacterized protein</fullName>
    </submittedName>
</protein>
<organism evidence="1 2">
    <name type="scientific">Corynebacterium efficiens (strain DSM 44549 / YS-314 / AJ 12310 / JCM 11189 / NBRC 100395)</name>
    <dbReference type="NCBI Taxonomy" id="196164"/>
    <lineage>
        <taxon>Bacteria</taxon>
        <taxon>Bacillati</taxon>
        <taxon>Actinomycetota</taxon>
        <taxon>Actinomycetes</taxon>
        <taxon>Mycobacteriales</taxon>
        <taxon>Corynebacteriaceae</taxon>
        <taxon>Corynebacterium</taxon>
    </lineage>
</organism>
<dbReference type="AlphaFoldDB" id="Q8FLH1"/>
<dbReference type="HOGENOM" id="CLU_039602_0_0_11"/>
<keyword evidence="1" id="KW-0614">Plasmid</keyword>
<accession>Q8FLH1</accession>
<keyword evidence="2" id="KW-1185">Reference proteome</keyword>
<dbReference type="InterPro" id="IPR004322">
    <property type="entry name" value="Plasmid_replicase_bac"/>
</dbReference>
<evidence type="ECO:0000313" key="1">
    <source>
        <dbReference type="EMBL" id="BAC19786.1"/>
    </source>
</evidence>
<proteinExistence type="predicted"/>
<sequence length="547" mass="62003">MSCINSIARTRAHAPQLVRECHHDTLPTYVPVTLGDHAPSLWSDTQRYTDEDTYQRDRDSWFDTHIVTHQSRELVDTGWCHHDAEILLSHLGRDGLHCAKDRAGITKAWSKTKDQHGHRTPLIWPRERVHLAEYIHFTNPTYAAVIVIDIDHVGAPGGFLSGLDGFVADKVEKLAHLRLGPNWIGINPESGKSQMIWYIDPVYRTPGEVSKPWSLLEALHTELQAFFEADKNFSHGWSRNPIYSGDNLGAYRWYAQHHEVFHMRLLSTGLWMLKGDTVATMEDKGVADRRHTQRFSSGRELINAARANTERARQAMQAREVLAGLEDDDLAKAFEASDPDVIDGVRVVWQSPGRAQRDVTAFQHALKTAGRLNRAGKKMTDDAIIDAYREAYEVAHSVGADDRPREEPPMRDLRSLARRVRGYVASNKRVEHAVVKENPTDTRMRPQERKALATLGRRGGKKAAERWKDPESDYAKNQLETLKKTQRKKKIQGQTTRARIQAFIGEQYINLGRVPTRKEIATEVGCTSRTVTTHLAALRNAGLLPQE</sequence>
<evidence type="ECO:0000313" key="2">
    <source>
        <dbReference type="Proteomes" id="UP000001409"/>
    </source>
</evidence>
<dbReference type="EMBL" id="AP005226">
    <property type="protein sequence ID" value="BAC19786.1"/>
    <property type="molecule type" value="Genomic_DNA"/>
</dbReference>
<dbReference type="Gene3D" id="1.10.10.10">
    <property type="entry name" value="Winged helix-like DNA-binding domain superfamily/Winged helix DNA-binding domain"/>
    <property type="match status" value="1"/>
</dbReference>
<dbReference type="Pfam" id="PF03090">
    <property type="entry name" value="Replicase"/>
    <property type="match status" value="1"/>
</dbReference>
<dbReference type="OrthoDB" id="5146809at2"/>
<dbReference type="Proteomes" id="UP000001409">
    <property type="component" value="Plasmid pCE3"/>
</dbReference>